<dbReference type="PROSITE" id="PS00041">
    <property type="entry name" value="HTH_ARAC_FAMILY_1"/>
    <property type="match status" value="1"/>
</dbReference>
<dbReference type="EMBL" id="VSSQ01022277">
    <property type="protein sequence ID" value="MPM68477.1"/>
    <property type="molecule type" value="Genomic_DNA"/>
</dbReference>
<name>A0A645BTD3_9ZZZZ</name>
<feature type="domain" description="HTH araC/xylS-type" evidence="4">
    <location>
        <begin position="50"/>
        <end position="148"/>
    </location>
</feature>
<dbReference type="InterPro" id="IPR018062">
    <property type="entry name" value="HTH_AraC-typ_CS"/>
</dbReference>
<keyword evidence="2" id="KW-0238">DNA-binding</keyword>
<protein>
    <submittedName>
        <fullName evidence="5">HTH-type transcriptional activator RhaR</fullName>
    </submittedName>
</protein>
<organism evidence="5">
    <name type="scientific">bioreactor metagenome</name>
    <dbReference type="NCBI Taxonomy" id="1076179"/>
    <lineage>
        <taxon>unclassified sequences</taxon>
        <taxon>metagenomes</taxon>
        <taxon>ecological metagenomes</taxon>
    </lineage>
</organism>
<evidence type="ECO:0000256" key="1">
    <source>
        <dbReference type="ARBA" id="ARBA00023015"/>
    </source>
</evidence>
<dbReference type="AlphaFoldDB" id="A0A645BTD3"/>
<dbReference type="GO" id="GO:0003700">
    <property type="term" value="F:DNA-binding transcription factor activity"/>
    <property type="evidence" value="ECO:0007669"/>
    <property type="project" value="InterPro"/>
</dbReference>
<dbReference type="SMART" id="SM00342">
    <property type="entry name" value="HTH_ARAC"/>
    <property type="match status" value="1"/>
</dbReference>
<dbReference type="InterPro" id="IPR050204">
    <property type="entry name" value="AraC_XylS_family_regulators"/>
</dbReference>
<dbReference type="InterPro" id="IPR020449">
    <property type="entry name" value="Tscrpt_reg_AraC-type_HTH"/>
</dbReference>
<keyword evidence="1" id="KW-0805">Transcription regulation</keyword>
<sequence>MQRIISELARKAENYELCARSALLEFLIITGRNRSCAHNITDKEQCGNLMRTIALLEQHPERPHRVEDLARIAGMSPSLYFLRFRQVTGLPPMGYLAALRLEKSCLLLLEKPNSVGEIALQCGFCDSNHFIKSFRERFGLTPARYRSQFRHLPYPGQDVGE</sequence>
<proteinExistence type="predicted"/>
<keyword evidence="3" id="KW-0804">Transcription</keyword>
<dbReference type="InterPro" id="IPR009057">
    <property type="entry name" value="Homeodomain-like_sf"/>
</dbReference>
<comment type="caution">
    <text evidence="5">The sequence shown here is derived from an EMBL/GenBank/DDBJ whole genome shotgun (WGS) entry which is preliminary data.</text>
</comment>
<dbReference type="PROSITE" id="PS01124">
    <property type="entry name" value="HTH_ARAC_FAMILY_2"/>
    <property type="match status" value="1"/>
</dbReference>
<evidence type="ECO:0000313" key="5">
    <source>
        <dbReference type="EMBL" id="MPM68477.1"/>
    </source>
</evidence>
<gene>
    <name evidence="5" type="primary">rhaR_118</name>
    <name evidence="5" type="ORF">SDC9_115410</name>
</gene>
<reference evidence="5" key="1">
    <citation type="submission" date="2019-08" db="EMBL/GenBank/DDBJ databases">
        <authorList>
            <person name="Kucharzyk K."/>
            <person name="Murdoch R.W."/>
            <person name="Higgins S."/>
            <person name="Loffler F."/>
        </authorList>
    </citation>
    <scope>NUCLEOTIDE SEQUENCE</scope>
</reference>
<dbReference type="Gene3D" id="1.10.10.60">
    <property type="entry name" value="Homeodomain-like"/>
    <property type="match status" value="2"/>
</dbReference>
<evidence type="ECO:0000259" key="4">
    <source>
        <dbReference type="PROSITE" id="PS01124"/>
    </source>
</evidence>
<dbReference type="GO" id="GO:0043565">
    <property type="term" value="F:sequence-specific DNA binding"/>
    <property type="evidence" value="ECO:0007669"/>
    <property type="project" value="InterPro"/>
</dbReference>
<accession>A0A645BTD3</accession>
<dbReference type="PRINTS" id="PR00032">
    <property type="entry name" value="HTHARAC"/>
</dbReference>
<dbReference type="Pfam" id="PF12833">
    <property type="entry name" value="HTH_18"/>
    <property type="match status" value="1"/>
</dbReference>
<evidence type="ECO:0000256" key="2">
    <source>
        <dbReference type="ARBA" id="ARBA00023125"/>
    </source>
</evidence>
<evidence type="ECO:0000256" key="3">
    <source>
        <dbReference type="ARBA" id="ARBA00023163"/>
    </source>
</evidence>
<dbReference type="InterPro" id="IPR018060">
    <property type="entry name" value="HTH_AraC"/>
</dbReference>
<dbReference type="PANTHER" id="PTHR46796">
    <property type="entry name" value="HTH-TYPE TRANSCRIPTIONAL ACTIVATOR RHAS-RELATED"/>
    <property type="match status" value="1"/>
</dbReference>
<dbReference type="SUPFAM" id="SSF46689">
    <property type="entry name" value="Homeodomain-like"/>
    <property type="match status" value="2"/>
</dbReference>